<dbReference type="PROSITE" id="PS01186">
    <property type="entry name" value="EGF_2"/>
    <property type="match status" value="1"/>
</dbReference>
<dbReference type="CDD" id="cd00053">
    <property type="entry name" value="EGF"/>
    <property type="match status" value="1"/>
</dbReference>
<evidence type="ECO:0000256" key="1">
    <source>
        <dbReference type="ARBA" id="ARBA00022536"/>
    </source>
</evidence>
<reference evidence="5 6" key="1">
    <citation type="journal article" date="2016" name="Nat. Commun.">
        <title>Extremotolerant tardigrade genome and improved radiotolerance of human cultured cells by tardigrade-unique protein.</title>
        <authorList>
            <person name="Hashimoto T."/>
            <person name="Horikawa D.D."/>
            <person name="Saito Y."/>
            <person name="Kuwahara H."/>
            <person name="Kozuka-Hata H."/>
            <person name="Shin-I T."/>
            <person name="Minakuchi Y."/>
            <person name="Ohishi K."/>
            <person name="Motoyama A."/>
            <person name="Aizu T."/>
            <person name="Enomoto A."/>
            <person name="Kondo K."/>
            <person name="Tanaka S."/>
            <person name="Hara Y."/>
            <person name="Koshikawa S."/>
            <person name="Sagara H."/>
            <person name="Miura T."/>
            <person name="Yokobori S."/>
            <person name="Miyagawa K."/>
            <person name="Suzuki Y."/>
            <person name="Kubo T."/>
            <person name="Oyama M."/>
            <person name="Kohara Y."/>
            <person name="Fujiyama A."/>
            <person name="Arakawa K."/>
            <person name="Katayama T."/>
            <person name="Toyoda A."/>
            <person name="Kunieda T."/>
        </authorList>
    </citation>
    <scope>NUCLEOTIDE SEQUENCE [LARGE SCALE GENOMIC DNA]</scope>
    <source>
        <strain evidence="5 6">YOKOZUNA-1</strain>
    </source>
</reference>
<organism evidence="5 6">
    <name type="scientific">Ramazzottius varieornatus</name>
    <name type="common">Water bear</name>
    <name type="synonym">Tardigrade</name>
    <dbReference type="NCBI Taxonomy" id="947166"/>
    <lineage>
        <taxon>Eukaryota</taxon>
        <taxon>Metazoa</taxon>
        <taxon>Ecdysozoa</taxon>
        <taxon>Tardigrada</taxon>
        <taxon>Eutardigrada</taxon>
        <taxon>Parachela</taxon>
        <taxon>Hypsibioidea</taxon>
        <taxon>Ramazzottiidae</taxon>
        <taxon>Ramazzottius</taxon>
    </lineage>
</organism>
<proteinExistence type="predicted"/>
<keyword evidence="2" id="KW-1015">Disulfide bond</keyword>
<dbReference type="Gene3D" id="2.10.25.10">
    <property type="entry name" value="Laminin"/>
    <property type="match status" value="1"/>
</dbReference>
<evidence type="ECO:0000259" key="4">
    <source>
        <dbReference type="PROSITE" id="PS50026"/>
    </source>
</evidence>
<evidence type="ECO:0000313" key="5">
    <source>
        <dbReference type="EMBL" id="GAU97724.1"/>
    </source>
</evidence>
<comment type="caution">
    <text evidence="5">The sequence shown here is derived from an EMBL/GenBank/DDBJ whole genome shotgun (WGS) entry which is preliminary data.</text>
</comment>
<dbReference type="OrthoDB" id="6161700at2759"/>
<sequence>MDYCTLGSAFHRCDANSRCLTTAFGYRCQCKDGYTGDGFYCEKFPVGIQIAATFGEDDLHQTLEDVPVRFNVSLVVVPAAPDGYNTNLTLTVIGLPKEASFDIGSPCNMTSWCFTEADFVFGTYVSSLFYPPRDWSGTIPFTIVAEMVVQGYWITGYSATTLTVIPVPDPPVLRVGTACFKDGDDTQVEIPVSARLTDEDSEELEVDLDGLPEGFDVSTWTDQTGQEYSMADNGSSVLGQSSLVTRLIVKPTGQKMGPFNATVIAIAREKSNGLQNQTVRHITVEKCPPYPDMSVIFVVPPTTLEDKNIPFQVSVRFGLDESPRLMAIHILDLPPSASFNRGHRAINDSWILSRKDLAEEGLELIPPRRYSGDLILTGRTDVLYRGFEYQLNSSATITILPVVNAPRLSISPEVVCLSINTTNMTFSVDAALTDDDGSESLILTYNIPEEWIGSVGDAYHGSYSSMITQSSHELINVTVASPAGFIYPIEIPVVLMAVENANADQNIVYKVVRVQVCDAAQAAASAGKKNIFEVERGILVIGITD</sequence>
<dbReference type="InterPro" id="IPR024731">
    <property type="entry name" value="NELL2-like_EGF"/>
</dbReference>
<dbReference type="Proteomes" id="UP000186922">
    <property type="component" value="Unassembled WGS sequence"/>
</dbReference>
<accession>A0A1D1V7V0</accession>
<protein>
    <recommendedName>
        <fullName evidence="4">EGF-like domain-containing protein</fullName>
    </recommendedName>
</protein>
<gene>
    <name evidence="5" type="primary">RvY_08972</name>
    <name evidence="5" type="synonym">RvY_08972.2</name>
    <name evidence="5" type="ORF">RvY_08972-2</name>
</gene>
<comment type="caution">
    <text evidence="3">Lacks conserved residue(s) required for the propagation of feature annotation.</text>
</comment>
<evidence type="ECO:0000256" key="2">
    <source>
        <dbReference type="ARBA" id="ARBA00023157"/>
    </source>
</evidence>
<keyword evidence="6" id="KW-1185">Reference proteome</keyword>
<dbReference type="EMBL" id="BDGG01000004">
    <property type="protein sequence ID" value="GAU97724.1"/>
    <property type="molecule type" value="Genomic_DNA"/>
</dbReference>
<dbReference type="AlphaFoldDB" id="A0A1D1V7V0"/>
<feature type="domain" description="EGF-like" evidence="4">
    <location>
        <begin position="1"/>
        <end position="42"/>
    </location>
</feature>
<dbReference type="STRING" id="947166.A0A1D1V7V0"/>
<keyword evidence="1 3" id="KW-0245">EGF-like domain</keyword>
<evidence type="ECO:0000256" key="3">
    <source>
        <dbReference type="PROSITE-ProRule" id="PRU00076"/>
    </source>
</evidence>
<dbReference type="PROSITE" id="PS50026">
    <property type="entry name" value="EGF_3"/>
    <property type="match status" value="1"/>
</dbReference>
<evidence type="ECO:0000313" key="6">
    <source>
        <dbReference type="Proteomes" id="UP000186922"/>
    </source>
</evidence>
<name>A0A1D1V7V0_RAMVA</name>
<dbReference type="SMART" id="SM00181">
    <property type="entry name" value="EGF"/>
    <property type="match status" value="1"/>
</dbReference>
<dbReference type="Pfam" id="PF12947">
    <property type="entry name" value="EGF_3"/>
    <property type="match status" value="1"/>
</dbReference>
<dbReference type="InterPro" id="IPR000742">
    <property type="entry name" value="EGF"/>
</dbReference>